<keyword evidence="5" id="KW-0998">Cell outer membrane</keyword>
<feature type="domain" description="SusD-like N-terminal" evidence="8">
    <location>
        <begin position="43"/>
        <end position="237"/>
    </location>
</feature>
<proteinExistence type="inferred from homology"/>
<dbReference type="Gene3D" id="1.25.40.390">
    <property type="match status" value="1"/>
</dbReference>
<evidence type="ECO:0000313" key="9">
    <source>
        <dbReference type="EMBL" id="MFB9897012.1"/>
    </source>
</evidence>
<keyword evidence="10" id="KW-1185">Reference proteome</keyword>
<gene>
    <name evidence="9" type="ORF">ACFFK8_04080</name>
</gene>
<dbReference type="SUPFAM" id="SSF48452">
    <property type="entry name" value="TPR-like"/>
    <property type="match status" value="1"/>
</dbReference>
<comment type="subcellular location">
    <subcellularLocation>
        <location evidence="1">Cell outer membrane</location>
    </subcellularLocation>
</comment>
<evidence type="ECO:0000256" key="3">
    <source>
        <dbReference type="ARBA" id="ARBA00022729"/>
    </source>
</evidence>
<dbReference type="InterPro" id="IPR012944">
    <property type="entry name" value="SusD_RagB_dom"/>
</dbReference>
<feature type="signal peptide" evidence="6">
    <location>
        <begin position="1"/>
        <end position="29"/>
    </location>
</feature>
<reference evidence="9 10" key="1">
    <citation type="submission" date="2024-09" db="EMBL/GenBank/DDBJ databases">
        <authorList>
            <person name="Sun Q."/>
            <person name="Mori K."/>
        </authorList>
    </citation>
    <scope>NUCLEOTIDE SEQUENCE [LARGE SCALE GENOMIC DNA]</scope>
    <source>
        <strain evidence="9 10">ATCC 51272</strain>
    </source>
</reference>
<dbReference type="Pfam" id="PF14322">
    <property type="entry name" value="SusD-like_3"/>
    <property type="match status" value="1"/>
</dbReference>
<dbReference type="Pfam" id="PF07980">
    <property type="entry name" value="SusD_RagB"/>
    <property type="match status" value="1"/>
</dbReference>
<evidence type="ECO:0000256" key="2">
    <source>
        <dbReference type="ARBA" id="ARBA00006275"/>
    </source>
</evidence>
<dbReference type="EMBL" id="JBHLZF010000001">
    <property type="protein sequence ID" value="MFB9897012.1"/>
    <property type="molecule type" value="Genomic_DNA"/>
</dbReference>
<dbReference type="InterPro" id="IPR033985">
    <property type="entry name" value="SusD-like_N"/>
</dbReference>
<accession>A0ABV5ZI14</accession>
<dbReference type="Proteomes" id="UP001589688">
    <property type="component" value="Unassembled WGS sequence"/>
</dbReference>
<feature type="chain" id="PRO_5045061285" evidence="6">
    <location>
        <begin position="30"/>
        <end position="585"/>
    </location>
</feature>
<dbReference type="InterPro" id="IPR011990">
    <property type="entry name" value="TPR-like_helical_dom_sf"/>
</dbReference>
<comment type="similarity">
    <text evidence="2">Belongs to the SusD family.</text>
</comment>
<sequence length="585" mass="65758">MNNIAKHIKKMGKTCRVCLFFLLPLSLIGCVDTVLLPDDKTVDEDFWKTKADVSEMVTGAYRSMLATSVINNLIVWGDFRSDELVPVSSPTQTALTELSAVNVQTTNAYANWSSLYSVINNCNIVLSRAGGVMAIDPSYTDGDYQVDRSQMLALRALCYFYLVRNFRDVPYSAHAYMNSSEPMNLYQSAPDSVLQLCINDLQEAERNALDPTAYTDWRSKGLINRDAIDALLADIYLWRASVAHSAADYGQCVAYCDKVIASKRAAHQPGRNETVPKEYPLADGNQAFADLFITQNAEESIFELQLDGANNSNTALCQMLYKYASNSSTTGYLKASTLFGQNGVVYVNNNAAKNSDYRYWQNVYAVGSGAESFDVRKMISTTVPGTGDPSSRGAYAREERAYTHFAQNYIFYRLSDVMLMKAEAMTQLAADDNDVQLRQAFNIVQYVNSRSLYSGSLSSDSLKWSYYNSKSGMESLVLNERLRELSFEGKRWYDLLRYNYRHVAGVDYTTTLYRQEAEGRARVRNSQDMLNLVVRKYASGGQAAASKMRTEPQLYMPVYQSEMEVNPNLRQNPAYGSGKDYTKNY</sequence>
<evidence type="ECO:0000259" key="7">
    <source>
        <dbReference type="Pfam" id="PF07980"/>
    </source>
</evidence>
<evidence type="ECO:0000256" key="6">
    <source>
        <dbReference type="SAM" id="SignalP"/>
    </source>
</evidence>
<name>A0ABV5ZI14_9BACT</name>
<evidence type="ECO:0000256" key="1">
    <source>
        <dbReference type="ARBA" id="ARBA00004442"/>
    </source>
</evidence>
<evidence type="ECO:0000259" key="8">
    <source>
        <dbReference type="Pfam" id="PF14322"/>
    </source>
</evidence>
<protein>
    <submittedName>
        <fullName evidence="9">RagB/SusD family nutrient uptake outer membrane protein</fullName>
    </submittedName>
</protein>
<keyword evidence="3 6" id="KW-0732">Signal</keyword>
<feature type="domain" description="RagB/SusD" evidence="7">
    <location>
        <begin position="395"/>
        <end position="575"/>
    </location>
</feature>
<keyword evidence="4" id="KW-0472">Membrane</keyword>
<evidence type="ECO:0000256" key="5">
    <source>
        <dbReference type="ARBA" id="ARBA00023237"/>
    </source>
</evidence>
<evidence type="ECO:0000313" key="10">
    <source>
        <dbReference type="Proteomes" id="UP001589688"/>
    </source>
</evidence>
<evidence type="ECO:0000256" key="4">
    <source>
        <dbReference type="ARBA" id="ARBA00023136"/>
    </source>
</evidence>
<dbReference type="PROSITE" id="PS51257">
    <property type="entry name" value="PROKAR_LIPOPROTEIN"/>
    <property type="match status" value="1"/>
</dbReference>
<dbReference type="RefSeq" id="WP_027953196.1">
    <property type="nucleotide sequence ID" value="NZ_JBHLZF010000001.1"/>
</dbReference>
<comment type="caution">
    <text evidence="9">The sequence shown here is derived from an EMBL/GenBank/DDBJ whole genome shotgun (WGS) entry which is preliminary data.</text>
</comment>
<organism evidence="9 10">
    <name type="scientific">Hallella seregens ATCC 51272</name>
    <dbReference type="NCBI Taxonomy" id="1336250"/>
    <lineage>
        <taxon>Bacteria</taxon>
        <taxon>Pseudomonadati</taxon>
        <taxon>Bacteroidota</taxon>
        <taxon>Bacteroidia</taxon>
        <taxon>Bacteroidales</taxon>
        <taxon>Prevotellaceae</taxon>
        <taxon>Hallella</taxon>
    </lineage>
</organism>